<dbReference type="RefSeq" id="WP_189052205.1">
    <property type="nucleotide sequence ID" value="NZ_BMJQ01000027.1"/>
</dbReference>
<protein>
    <submittedName>
        <fullName evidence="2">Lipoprotein</fullName>
    </submittedName>
</protein>
<accession>A0A8J3E5K5</accession>
<dbReference type="AlphaFoldDB" id="A0A8J3E5K5"/>
<feature type="signal peptide" evidence="1">
    <location>
        <begin position="1"/>
        <end position="20"/>
    </location>
</feature>
<gene>
    <name evidence="2" type="ORF">GCM10011611_63300</name>
</gene>
<evidence type="ECO:0000313" key="3">
    <source>
        <dbReference type="Proteomes" id="UP000646365"/>
    </source>
</evidence>
<name>A0A8J3E5K5_9PROT</name>
<sequence>MSSPVPMRPLSILAVCAALASCASPDPVSYTGLASASYLKPNTQDTTGRIPYRYSGPTDWRGYSRVIIDPVEIYQGADNQFGDMDQEDRAELASYMRSQFTQKLGQRFTLTDRPASGTLRVKLTLTGAATNTAFLSTFTRFDIAGGLYNGVQAIRGREGMMTGSVIYAVEIYDATSNQLLDAFVTKQYPGAYNVGASIGSLAAAKTGIDKGADALAEQLT</sequence>
<organism evidence="2 3">
    <name type="scientific">Aliidongia dinghuensis</name>
    <dbReference type="NCBI Taxonomy" id="1867774"/>
    <lineage>
        <taxon>Bacteria</taxon>
        <taxon>Pseudomonadati</taxon>
        <taxon>Pseudomonadota</taxon>
        <taxon>Alphaproteobacteria</taxon>
        <taxon>Rhodospirillales</taxon>
        <taxon>Dongiaceae</taxon>
        <taxon>Aliidongia</taxon>
    </lineage>
</organism>
<keyword evidence="1" id="KW-0732">Signal</keyword>
<proteinExistence type="predicted"/>
<dbReference type="EMBL" id="BMJQ01000027">
    <property type="protein sequence ID" value="GGF48233.1"/>
    <property type="molecule type" value="Genomic_DNA"/>
</dbReference>
<comment type="caution">
    <text evidence="2">The sequence shown here is derived from an EMBL/GenBank/DDBJ whole genome shotgun (WGS) entry which is preliminary data.</text>
</comment>
<feature type="chain" id="PRO_5035254934" evidence="1">
    <location>
        <begin position="21"/>
        <end position="220"/>
    </location>
</feature>
<reference evidence="2" key="1">
    <citation type="journal article" date="2014" name="Int. J. Syst. Evol. Microbiol.">
        <title>Complete genome sequence of Corynebacterium casei LMG S-19264T (=DSM 44701T), isolated from a smear-ripened cheese.</title>
        <authorList>
            <consortium name="US DOE Joint Genome Institute (JGI-PGF)"/>
            <person name="Walter F."/>
            <person name="Albersmeier A."/>
            <person name="Kalinowski J."/>
            <person name="Ruckert C."/>
        </authorList>
    </citation>
    <scope>NUCLEOTIDE SEQUENCE</scope>
    <source>
        <strain evidence="2">CGMCC 1.15725</strain>
    </source>
</reference>
<evidence type="ECO:0000313" key="2">
    <source>
        <dbReference type="EMBL" id="GGF48233.1"/>
    </source>
</evidence>
<reference evidence="2" key="2">
    <citation type="submission" date="2020-09" db="EMBL/GenBank/DDBJ databases">
        <authorList>
            <person name="Sun Q."/>
            <person name="Zhou Y."/>
        </authorList>
    </citation>
    <scope>NUCLEOTIDE SEQUENCE</scope>
    <source>
        <strain evidence="2">CGMCC 1.15725</strain>
    </source>
</reference>
<dbReference type="Proteomes" id="UP000646365">
    <property type="component" value="Unassembled WGS sequence"/>
</dbReference>
<dbReference type="InterPro" id="IPR021747">
    <property type="entry name" value="DUF3313"/>
</dbReference>
<keyword evidence="2" id="KW-0449">Lipoprotein</keyword>
<dbReference type="Pfam" id="PF11769">
    <property type="entry name" value="DUF3313"/>
    <property type="match status" value="1"/>
</dbReference>
<keyword evidence="3" id="KW-1185">Reference proteome</keyword>
<evidence type="ECO:0000256" key="1">
    <source>
        <dbReference type="SAM" id="SignalP"/>
    </source>
</evidence>